<dbReference type="SMART" id="SM00479">
    <property type="entry name" value="EXOIII"/>
    <property type="match status" value="1"/>
</dbReference>
<dbReference type="PANTHER" id="PTHR32294:SF0">
    <property type="entry name" value="DNA POLYMERASE III SUBUNIT ALPHA"/>
    <property type="match status" value="1"/>
</dbReference>
<feature type="domain" description="Exonuclease" evidence="8">
    <location>
        <begin position="1"/>
        <end position="192"/>
    </location>
</feature>
<gene>
    <name evidence="10" type="primary">dnaE</name>
    <name evidence="10" type="ORF">KK083_13720</name>
</gene>
<dbReference type="CDD" id="cd06127">
    <property type="entry name" value="DEDDh"/>
    <property type="match status" value="1"/>
</dbReference>
<dbReference type="GO" id="GO:0008408">
    <property type="term" value="F:3'-5' exonuclease activity"/>
    <property type="evidence" value="ECO:0007669"/>
    <property type="project" value="InterPro"/>
</dbReference>
<keyword evidence="3 10" id="KW-0808">Transferase</keyword>
<sequence>MYLIFDTETTGIPHNKTAPISDLDNWPRVVQLAWQLHDSKGKLVSRQNFIIKPNGFDIPYKAEQVHGISTKRALEEGHDFNKVLEIFTQDLTKTSLLVGHNIEFDISILGAEFLRHQLTIDDFLKLEKIDTGIASIEFCQLTGGIGGRLKMPRLVELHEKLFGKDFGDAHDASYDVAATARCFFGLITQKVVKPFDVTPPEEIVYEEPNLEAANFTKREKRKEAGYSLTEENVPLSDKPFVHLHAHSQFSVLQATPDIKAMVAKAKELGMSAIAITDLGNMYGAFKFVREAINHELKPIVGCEFFVADERKKLKFTKDNPDKRYQQVLLAKNKNGYHNLAKLSSLGFTEGLYGIYPRIDKELIQQYKQDLIATTGNLHSEVPHLILHVGEKQAEEAFKWWHQTFGDDFYIELNRHGVAEEDHVNETLLRFAAKYNVKYFAANECFYLDKEEARAHDVLLCIKEGEFMSTPIGYGRGHRLGLANDQYYYKSQDEMRSIFRDLPEAIETISEILGKIESYTLERNVLLPKFDIPAEFNTEDEYLRYLTYEGAKKKYPEITQAIADRLDFELATIQKTGYPGYFLIVQDFTSKAREMGVSVGPGRGSAAGSAVAYCIGITNVDPIKYDLLFERFLNPDRVSLPDIDIDFDDEGRDKVLRYVIDKYGKSQVAQIITYGTMAAKSSIRDCARVMELPLTEANLLAKMIPEKPGTTLDAAFQEVKELADIKKGSDLKAEVIQQAVVLEGSVRNTGVHACGVIITPDDLTKFVPVSTAKDSDMLVTQFDNSVVESAGMLKMDFLGLTTLSIIRTALKNIKKSRGIDINIDEVPLNDATTYQLFQRGETTGTFQFESVGMQKYLRQLKPDKFEDLIAMNALYRPGPMEYIPAFVNRKHGREPIKYDLPEMAEFLSETYGITVYQEQVMLLSQKLAGFSKGDADVLRKAMGKKQKAVLDKMKDKFIQGCQKNGHDQAICEKIWTDWEAFAQYAFNKSHSTCYSLVAYHTAYLKANYPAEYMAAVLTHSQSNLENVTFFIEECRNLGIRVLGPHINESGVYFEVNKNGEIRFGLGAIKGAGDAAVEAIIQEREQKGHYADIFDFAKRLSQRAVNKKTFECLALSGALDCFKDIHRRQYVYAREGDISLIEKAIRFAAKTQQEEQSAQASLFGGASGAAMPKPRIENVEPFSEIEKLNLEKEVVGIYISGHPLDNFKFEMETFCTAACNQLNELEPLLGRELKLGGIVSAVEHRTTKTGKPFGKFSIEDYSGNASFVLFGEDYLRFKNFMTMGWFLFIEGMVVKNNWGQMNLEFKIRNIDLLDEIGLKRTKGITLNLNTEDITKDFIGKIEDLGKQHSGKVSLYLKLRSSEENIVTEPILVRKIQVSPATEFIKKIEKVLGVDYEVMR</sequence>
<evidence type="ECO:0000259" key="9">
    <source>
        <dbReference type="SMART" id="SM00481"/>
    </source>
</evidence>
<dbReference type="InterPro" id="IPR004013">
    <property type="entry name" value="PHP_dom"/>
</dbReference>
<dbReference type="NCBIfam" id="TIGR00594">
    <property type="entry name" value="polc"/>
    <property type="match status" value="1"/>
</dbReference>
<dbReference type="InterPro" id="IPR011708">
    <property type="entry name" value="DNA_pol3_alpha_NTPase_dom"/>
</dbReference>
<keyword evidence="11" id="KW-1185">Reference proteome</keyword>
<evidence type="ECO:0000256" key="6">
    <source>
        <dbReference type="ARBA" id="ARBA00022932"/>
    </source>
</evidence>
<dbReference type="GO" id="GO:0003887">
    <property type="term" value="F:DNA-directed DNA polymerase activity"/>
    <property type="evidence" value="ECO:0007669"/>
    <property type="project" value="UniProtKB-KW"/>
</dbReference>
<dbReference type="Gene3D" id="1.10.150.870">
    <property type="match status" value="1"/>
</dbReference>
<dbReference type="Gene3D" id="1.10.10.1600">
    <property type="entry name" value="Bacterial DNA polymerase III alpha subunit, thumb domain"/>
    <property type="match status" value="1"/>
</dbReference>
<dbReference type="Proteomes" id="UP001319200">
    <property type="component" value="Unassembled WGS sequence"/>
</dbReference>
<dbReference type="InterPro" id="IPR003141">
    <property type="entry name" value="Pol/His_phosphatase_N"/>
</dbReference>
<dbReference type="SUPFAM" id="SSF53098">
    <property type="entry name" value="Ribonuclease H-like"/>
    <property type="match status" value="1"/>
</dbReference>
<reference evidence="10 11" key="1">
    <citation type="submission" date="2021-05" db="EMBL/GenBank/DDBJ databases">
        <title>A Polyphasic approach of four new species of the genus Ohtaekwangia: Ohtaekwangia histidinii sp. nov., Ohtaekwangia cretensis sp. nov., Ohtaekwangia indiensis sp. nov., Ohtaekwangia reichenbachii sp. nov. from diverse environment.</title>
        <authorList>
            <person name="Octaviana S."/>
        </authorList>
    </citation>
    <scope>NUCLEOTIDE SEQUENCE [LARGE SCALE GENOMIC DNA]</scope>
    <source>
        <strain evidence="10 11">PWU4</strain>
    </source>
</reference>
<dbReference type="SMART" id="SM00481">
    <property type="entry name" value="POLIIIAc"/>
    <property type="match status" value="1"/>
</dbReference>
<evidence type="ECO:0000256" key="3">
    <source>
        <dbReference type="ARBA" id="ARBA00022679"/>
    </source>
</evidence>
<evidence type="ECO:0000256" key="1">
    <source>
        <dbReference type="ARBA" id="ARBA00012417"/>
    </source>
</evidence>
<protein>
    <recommendedName>
        <fullName evidence="2">DNA polymerase III subunit alpha</fullName>
        <ecNumber evidence="1">2.7.7.7</ecNumber>
    </recommendedName>
</protein>
<dbReference type="InterPro" id="IPR029460">
    <property type="entry name" value="DNAPol_HHH"/>
</dbReference>
<proteinExistence type="predicted"/>
<evidence type="ECO:0000313" key="11">
    <source>
        <dbReference type="Proteomes" id="UP001319200"/>
    </source>
</evidence>
<dbReference type="InterPro" id="IPR004805">
    <property type="entry name" value="DnaE2/DnaE/PolC"/>
</dbReference>
<dbReference type="InterPro" id="IPR036397">
    <property type="entry name" value="RNaseH_sf"/>
</dbReference>
<dbReference type="Gene3D" id="3.30.420.10">
    <property type="entry name" value="Ribonuclease H-like superfamily/Ribonuclease H"/>
    <property type="match status" value="1"/>
</dbReference>
<keyword evidence="4 10" id="KW-0548">Nucleotidyltransferase</keyword>
<feature type="domain" description="Polymerase/histidinol phosphatase N-terminal" evidence="9">
    <location>
        <begin position="241"/>
        <end position="308"/>
    </location>
</feature>
<keyword evidence="6" id="KW-0239">DNA-directed DNA polymerase</keyword>
<dbReference type="Pfam" id="PF00929">
    <property type="entry name" value="RNase_T"/>
    <property type="match status" value="1"/>
</dbReference>
<dbReference type="InterPro" id="IPR041931">
    <property type="entry name" value="DNA_pol3_alpha_thumb_dom"/>
</dbReference>
<evidence type="ECO:0000256" key="4">
    <source>
        <dbReference type="ARBA" id="ARBA00022695"/>
    </source>
</evidence>
<dbReference type="Pfam" id="PF07733">
    <property type="entry name" value="DNA_pol3_alpha"/>
    <property type="match status" value="1"/>
</dbReference>
<dbReference type="InterPro" id="IPR013520">
    <property type="entry name" value="Ribonucl_H"/>
</dbReference>
<dbReference type="InterPro" id="IPR040982">
    <property type="entry name" value="DNA_pol3_finger"/>
</dbReference>
<dbReference type="EC" id="2.7.7.7" evidence="1"/>
<dbReference type="GO" id="GO:0003676">
    <property type="term" value="F:nucleic acid binding"/>
    <property type="evidence" value="ECO:0007669"/>
    <property type="project" value="InterPro"/>
</dbReference>
<accession>A0AAP2DKQ2</accession>
<dbReference type="Pfam" id="PF17657">
    <property type="entry name" value="DNA_pol3_finger"/>
    <property type="match status" value="1"/>
</dbReference>
<evidence type="ECO:0000256" key="2">
    <source>
        <dbReference type="ARBA" id="ARBA00019114"/>
    </source>
</evidence>
<evidence type="ECO:0000259" key="8">
    <source>
        <dbReference type="SMART" id="SM00479"/>
    </source>
</evidence>
<dbReference type="Pfam" id="PF02811">
    <property type="entry name" value="PHP"/>
    <property type="match status" value="1"/>
</dbReference>
<comment type="catalytic activity">
    <reaction evidence="7">
        <text>DNA(n) + a 2'-deoxyribonucleoside 5'-triphosphate = DNA(n+1) + diphosphate</text>
        <dbReference type="Rhea" id="RHEA:22508"/>
        <dbReference type="Rhea" id="RHEA-COMP:17339"/>
        <dbReference type="Rhea" id="RHEA-COMP:17340"/>
        <dbReference type="ChEBI" id="CHEBI:33019"/>
        <dbReference type="ChEBI" id="CHEBI:61560"/>
        <dbReference type="ChEBI" id="CHEBI:173112"/>
        <dbReference type="EC" id="2.7.7.7"/>
    </reaction>
</comment>
<dbReference type="Pfam" id="PF14579">
    <property type="entry name" value="HHH_6"/>
    <property type="match status" value="1"/>
</dbReference>
<name>A0AAP2DKQ2_9BACT</name>
<evidence type="ECO:0000313" key="10">
    <source>
        <dbReference type="EMBL" id="MBT1697946.1"/>
    </source>
</evidence>
<dbReference type="RefSeq" id="WP_254163819.1">
    <property type="nucleotide sequence ID" value="NZ_JAHESF010000012.1"/>
</dbReference>
<dbReference type="EMBL" id="JAHESF010000012">
    <property type="protein sequence ID" value="MBT1697946.1"/>
    <property type="molecule type" value="Genomic_DNA"/>
</dbReference>
<organism evidence="10 11">
    <name type="scientific">Chryseosolibacter histidini</name>
    <dbReference type="NCBI Taxonomy" id="2782349"/>
    <lineage>
        <taxon>Bacteria</taxon>
        <taxon>Pseudomonadati</taxon>
        <taxon>Bacteroidota</taxon>
        <taxon>Cytophagia</taxon>
        <taxon>Cytophagales</taxon>
        <taxon>Chryseotaleaceae</taxon>
        <taxon>Chryseosolibacter</taxon>
    </lineage>
</organism>
<dbReference type="GO" id="GO:0006260">
    <property type="term" value="P:DNA replication"/>
    <property type="evidence" value="ECO:0007669"/>
    <property type="project" value="UniProtKB-KW"/>
</dbReference>
<evidence type="ECO:0000256" key="5">
    <source>
        <dbReference type="ARBA" id="ARBA00022705"/>
    </source>
</evidence>
<comment type="caution">
    <text evidence="10">The sequence shown here is derived from an EMBL/GenBank/DDBJ whole genome shotgun (WGS) entry which is preliminary data.</text>
</comment>
<dbReference type="CDD" id="cd04485">
    <property type="entry name" value="DnaE_OBF"/>
    <property type="match status" value="1"/>
</dbReference>
<dbReference type="NCBIfam" id="NF004226">
    <property type="entry name" value="PRK05673.1"/>
    <property type="match status" value="1"/>
</dbReference>
<dbReference type="InterPro" id="IPR012337">
    <property type="entry name" value="RNaseH-like_sf"/>
</dbReference>
<evidence type="ECO:0000256" key="7">
    <source>
        <dbReference type="ARBA" id="ARBA00049244"/>
    </source>
</evidence>
<dbReference type="PANTHER" id="PTHR32294">
    <property type="entry name" value="DNA POLYMERASE III SUBUNIT ALPHA"/>
    <property type="match status" value="1"/>
</dbReference>
<dbReference type="Gene3D" id="3.20.20.140">
    <property type="entry name" value="Metal-dependent hydrolases"/>
    <property type="match status" value="1"/>
</dbReference>
<keyword evidence="5" id="KW-0235">DNA replication</keyword>